<dbReference type="EMBL" id="CAKLBY020000193">
    <property type="protein sequence ID" value="CAK7932953.1"/>
    <property type="molecule type" value="Genomic_DNA"/>
</dbReference>
<comment type="caution">
    <text evidence="1">The sequence shown here is derived from an EMBL/GenBank/DDBJ whole genome shotgun (WGS) entry which is preliminary data.</text>
</comment>
<evidence type="ECO:0008006" key="3">
    <source>
        <dbReference type="Google" id="ProtNLM"/>
    </source>
</evidence>
<gene>
    <name evidence="1" type="ORF">PM001_LOCUS18103</name>
</gene>
<protein>
    <recommendedName>
        <fullName evidence="3">Reverse transcriptase Ty1/copia-type domain-containing protein</fullName>
    </recommendedName>
</protein>
<dbReference type="Proteomes" id="UP001162060">
    <property type="component" value="Unassembled WGS sequence"/>
</dbReference>
<reference evidence="1" key="1">
    <citation type="submission" date="2024-01" db="EMBL/GenBank/DDBJ databases">
        <authorList>
            <person name="Webb A."/>
        </authorList>
    </citation>
    <scope>NUCLEOTIDE SEQUENCE</scope>
    <source>
        <strain evidence="1">Pm1</strain>
    </source>
</reference>
<organism evidence="1 2">
    <name type="scientific">Peronospora matthiolae</name>
    <dbReference type="NCBI Taxonomy" id="2874970"/>
    <lineage>
        <taxon>Eukaryota</taxon>
        <taxon>Sar</taxon>
        <taxon>Stramenopiles</taxon>
        <taxon>Oomycota</taxon>
        <taxon>Peronosporomycetes</taxon>
        <taxon>Peronosporales</taxon>
        <taxon>Peronosporaceae</taxon>
        <taxon>Peronospora</taxon>
    </lineage>
</organism>
<evidence type="ECO:0000313" key="1">
    <source>
        <dbReference type="EMBL" id="CAK7932953.1"/>
    </source>
</evidence>
<evidence type="ECO:0000313" key="2">
    <source>
        <dbReference type="Proteomes" id="UP001162060"/>
    </source>
</evidence>
<accession>A0AAV1UI46</accession>
<sequence>MLNAYEHIRQGGQRGARATDRSATAAVLCLVRRYENTASLKELVPELRKSLYGLKQARRIWTQLLHTKLSAVGFRRFESDMCL</sequence>
<name>A0AAV1UI46_9STRA</name>
<proteinExistence type="predicted"/>
<dbReference type="AlphaFoldDB" id="A0AAV1UI46"/>